<accession>A0A6J5M512</accession>
<evidence type="ECO:0000256" key="1">
    <source>
        <dbReference type="SAM" id="MobiDB-lite"/>
    </source>
</evidence>
<sequence length="222" mass="24862">MALQLYSGVNSAIKVYVSDYRKFVRELNKIDPQHIKELKKRWREIAKEAKEEVQNELKGEGAGPAGPMRGMRHGGRTGWGTNYGKTGGPVSNAKRKTYNNITISARTRNKKGATGIARIVVKSAGTVMADLAQRHGGRSTTRMYKIREFGGPEITRSHEIQPRAVQEFLNNLGPVVKKSKRNRSRNVYPGFDKALPRVSAKAKDALVETIRIFEKNIDRNNS</sequence>
<feature type="region of interest" description="Disordered" evidence="1">
    <location>
        <begin position="52"/>
        <end position="94"/>
    </location>
</feature>
<reference evidence="2" key="1">
    <citation type="submission" date="2020-04" db="EMBL/GenBank/DDBJ databases">
        <authorList>
            <person name="Chiriac C."/>
            <person name="Salcher M."/>
            <person name="Ghai R."/>
            <person name="Kavagutti S V."/>
        </authorList>
    </citation>
    <scope>NUCLEOTIDE SEQUENCE</scope>
</reference>
<dbReference type="EMBL" id="LR796401">
    <property type="protein sequence ID" value="CAB4141818.1"/>
    <property type="molecule type" value="Genomic_DNA"/>
</dbReference>
<name>A0A6J5M512_9CAUD</name>
<gene>
    <name evidence="2" type="ORF">UFOVP419_47</name>
</gene>
<protein>
    <submittedName>
        <fullName evidence="2">Uncharacterized protein</fullName>
    </submittedName>
</protein>
<evidence type="ECO:0000313" key="2">
    <source>
        <dbReference type="EMBL" id="CAB4141818.1"/>
    </source>
</evidence>
<proteinExistence type="predicted"/>
<organism evidence="2">
    <name type="scientific">uncultured Caudovirales phage</name>
    <dbReference type="NCBI Taxonomy" id="2100421"/>
    <lineage>
        <taxon>Viruses</taxon>
        <taxon>Duplodnaviria</taxon>
        <taxon>Heunggongvirae</taxon>
        <taxon>Uroviricota</taxon>
        <taxon>Caudoviricetes</taxon>
        <taxon>Peduoviridae</taxon>
        <taxon>Maltschvirus</taxon>
        <taxon>Maltschvirus maltsch</taxon>
    </lineage>
</organism>